<evidence type="ECO:0000256" key="5">
    <source>
        <dbReference type="ARBA" id="ARBA00022692"/>
    </source>
</evidence>
<comment type="subunit">
    <text evidence="9">The complex comprises the extracytoplasmic solute receptor protein and the two transmembrane proteins.</text>
</comment>
<evidence type="ECO:0000256" key="1">
    <source>
        <dbReference type="ARBA" id="ARBA00004429"/>
    </source>
</evidence>
<feature type="transmembrane region" description="Helical" evidence="9">
    <location>
        <begin position="38"/>
        <end position="59"/>
    </location>
</feature>
<dbReference type="AlphaFoldDB" id="A0A917QHQ7"/>
<proteinExistence type="inferred from homology"/>
<organism evidence="11 12">
    <name type="scientific">Salinarimonas ramus</name>
    <dbReference type="NCBI Taxonomy" id="690164"/>
    <lineage>
        <taxon>Bacteria</taxon>
        <taxon>Pseudomonadati</taxon>
        <taxon>Pseudomonadota</taxon>
        <taxon>Alphaproteobacteria</taxon>
        <taxon>Hyphomicrobiales</taxon>
        <taxon>Salinarimonadaceae</taxon>
        <taxon>Salinarimonas</taxon>
    </lineage>
</organism>
<evidence type="ECO:0000256" key="2">
    <source>
        <dbReference type="ARBA" id="ARBA00022448"/>
    </source>
</evidence>
<feature type="domain" description="Tripartite ATP-independent periplasmic transporters DctQ component" evidence="10">
    <location>
        <begin position="47"/>
        <end position="170"/>
    </location>
</feature>
<keyword evidence="12" id="KW-1185">Reference proteome</keyword>
<gene>
    <name evidence="11" type="ORF">GCM10011322_42600</name>
</gene>
<evidence type="ECO:0000259" key="10">
    <source>
        <dbReference type="Pfam" id="PF04290"/>
    </source>
</evidence>
<dbReference type="GO" id="GO:0015740">
    <property type="term" value="P:C4-dicarboxylate transport"/>
    <property type="evidence" value="ECO:0007669"/>
    <property type="project" value="TreeGrafter"/>
</dbReference>
<evidence type="ECO:0000256" key="6">
    <source>
        <dbReference type="ARBA" id="ARBA00022989"/>
    </source>
</evidence>
<evidence type="ECO:0000256" key="9">
    <source>
        <dbReference type="RuleBase" id="RU369079"/>
    </source>
</evidence>
<dbReference type="RefSeq" id="WP_188915296.1">
    <property type="nucleotide sequence ID" value="NZ_BMMF01000015.1"/>
</dbReference>
<keyword evidence="3" id="KW-1003">Cell membrane</keyword>
<evidence type="ECO:0000256" key="8">
    <source>
        <dbReference type="ARBA" id="ARBA00038436"/>
    </source>
</evidence>
<dbReference type="InterPro" id="IPR055348">
    <property type="entry name" value="DctQ"/>
</dbReference>
<comment type="subcellular location">
    <subcellularLocation>
        <location evidence="1 9">Cell inner membrane</location>
        <topology evidence="1 9">Multi-pass membrane protein</topology>
    </subcellularLocation>
</comment>
<name>A0A917QHQ7_9HYPH</name>
<keyword evidence="4 9" id="KW-0997">Cell inner membrane</keyword>
<dbReference type="EMBL" id="BMMF01000015">
    <property type="protein sequence ID" value="GGK50997.1"/>
    <property type="molecule type" value="Genomic_DNA"/>
</dbReference>
<dbReference type="Proteomes" id="UP000600449">
    <property type="component" value="Unassembled WGS sequence"/>
</dbReference>
<comment type="function">
    <text evidence="9">Part of the tripartite ATP-independent periplasmic (TRAP) transport system.</text>
</comment>
<dbReference type="Pfam" id="PF04290">
    <property type="entry name" value="DctQ"/>
    <property type="match status" value="1"/>
</dbReference>
<keyword evidence="5 9" id="KW-0812">Transmembrane</keyword>
<keyword evidence="2 9" id="KW-0813">Transport</keyword>
<keyword evidence="7 9" id="KW-0472">Membrane</keyword>
<protein>
    <recommendedName>
        <fullName evidence="9">TRAP transporter small permease protein</fullName>
    </recommendedName>
</protein>
<dbReference type="InterPro" id="IPR007387">
    <property type="entry name" value="TRAP_DctQ"/>
</dbReference>
<evidence type="ECO:0000313" key="11">
    <source>
        <dbReference type="EMBL" id="GGK50997.1"/>
    </source>
</evidence>
<evidence type="ECO:0000256" key="4">
    <source>
        <dbReference type="ARBA" id="ARBA00022519"/>
    </source>
</evidence>
<feature type="transmembrane region" description="Helical" evidence="9">
    <location>
        <begin position="71"/>
        <end position="88"/>
    </location>
</feature>
<evidence type="ECO:0000256" key="7">
    <source>
        <dbReference type="ARBA" id="ARBA00023136"/>
    </source>
</evidence>
<dbReference type="GO" id="GO:0022857">
    <property type="term" value="F:transmembrane transporter activity"/>
    <property type="evidence" value="ECO:0007669"/>
    <property type="project" value="UniProtKB-UniRule"/>
</dbReference>
<dbReference type="PANTHER" id="PTHR35011:SF2">
    <property type="entry name" value="2,3-DIKETO-L-GULONATE TRAP TRANSPORTER SMALL PERMEASE PROTEIN YIAM"/>
    <property type="match status" value="1"/>
</dbReference>
<dbReference type="GO" id="GO:0005886">
    <property type="term" value="C:plasma membrane"/>
    <property type="evidence" value="ECO:0007669"/>
    <property type="project" value="UniProtKB-SubCell"/>
</dbReference>
<accession>A0A917QHQ7</accession>
<comment type="similarity">
    <text evidence="8 9">Belongs to the TRAP transporter small permease family.</text>
</comment>
<sequence length="193" mass="21071">MTAKPRLDEDPDRREAAHAGWRRVAFGALAILRRLVDAILVCLLAAMIFLILFQILGRYVFNYSISWSEEAAIFVQIWLVMLGAGLAMRNRNHIGIDLVVARLPGSLQWILKSASFLLAAWFLLVLVVGSFGLIGLGMIIKSTALQLPMAIPYAALPIGMSYLLLEFALATLPELAPGRAKAGAERPAPTMGE</sequence>
<feature type="transmembrane region" description="Helical" evidence="9">
    <location>
        <begin position="151"/>
        <end position="172"/>
    </location>
</feature>
<evidence type="ECO:0000313" key="12">
    <source>
        <dbReference type="Proteomes" id="UP000600449"/>
    </source>
</evidence>
<dbReference type="PANTHER" id="PTHR35011">
    <property type="entry name" value="2,3-DIKETO-L-GULONATE TRAP TRANSPORTER SMALL PERMEASE PROTEIN YIAM"/>
    <property type="match status" value="1"/>
</dbReference>
<feature type="transmembrane region" description="Helical" evidence="9">
    <location>
        <begin position="109"/>
        <end position="139"/>
    </location>
</feature>
<evidence type="ECO:0000256" key="3">
    <source>
        <dbReference type="ARBA" id="ARBA00022475"/>
    </source>
</evidence>
<keyword evidence="6 9" id="KW-1133">Transmembrane helix</keyword>
<comment type="caution">
    <text evidence="11">The sequence shown here is derived from an EMBL/GenBank/DDBJ whole genome shotgun (WGS) entry which is preliminary data.</text>
</comment>
<reference evidence="11 12" key="1">
    <citation type="journal article" date="2014" name="Int. J. Syst. Evol. Microbiol.">
        <title>Complete genome sequence of Corynebacterium casei LMG S-19264T (=DSM 44701T), isolated from a smear-ripened cheese.</title>
        <authorList>
            <consortium name="US DOE Joint Genome Institute (JGI-PGF)"/>
            <person name="Walter F."/>
            <person name="Albersmeier A."/>
            <person name="Kalinowski J."/>
            <person name="Ruckert C."/>
        </authorList>
    </citation>
    <scope>NUCLEOTIDE SEQUENCE [LARGE SCALE GENOMIC DNA]</scope>
    <source>
        <strain evidence="11 12">CGMCC 1.9161</strain>
    </source>
</reference>